<comment type="subunit">
    <text evidence="8">Monomer.</text>
</comment>
<evidence type="ECO:0000256" key="8">
    <source>
        <dbReference type="HAMAP-Rule" id="MF_00316"/>
    </source>
</evidence>
<dbReference type="InterPro" id="IPR029044">
    <property type="entry name" value="Nucleotide-diphossugar_trans"/>
</dbReference>
<evidence type="ECO:0000256" key="7">
    <source>
        <dbReference type="ARBA" id="ARBA00023150"/>
    </source>
</evidence>
<dbReference type="SUPFAM" id="SSF53448">
    <property type="entry name" value="Nucleotide-diphospho-sugar transferases"/>
    <property type="match status" value="1"/>
</dbReference>
<dbReference type="GO" id="GO:1902758">
    <property type="term" value="P:bis(molybdopterin guanine dinucleotide)molybdenum biosynthetic process"/>
    <property type="evidence" value="ECO:0007669"/>
    <property type="project" value="TreeGrafter"/>
</dbReference>
<keyword evidence="7 8" id="KW-0501">Molybdenum cofactor biosynthesis</keyword>
<dbReference type="Gene3D" id="3.90.550.10">
    <property type="entry name" value="Spore Coat Polysaccharide Biosynthesis Protein SpsA, Chain A"/>
    <property type="match status" value="1"/>
</dbReference>
<dbReference type="HAMAP" id="MF_00316">
    <property type="entry name" value="MobA"/>
    <property type="match status" value="1"/>
</dbReference>
<evidence type="ECO:0000256" key="6">
    <source>
        <dbReference type="ARBA" id="ARBA00023134"/>
    </source>
</evidence>
<feature type="binding site" evidence="8">
    <location>
        <begin position="17"/>
        <end position="19"/>
    </location>
    <ligand>
        <name>GTP</name>
        <dbReference type="ChEBI" id="CHEBI:37565"/>
    </ligand>
</feature>
<feature type="domain" description="MobA-like NTP transferase" evidence="9">
    <location>
        <begin position="15"/>
        <end position="168"/>
    </location>
</feature>
<comment type="caution">
    <text evidence="8">Lacks conserved residue(s) required for the propagation of feature annotation.</text>
</comment>
<sequence length="202" mass="21509">MRHAGAGMTEQVAVLLLAGGEGRRMGGQDKGLLPWGGQALYRHVLVRLAPQAGWLAISANRHLDDYATSGHAVFADEAAWQGMGPLAGVASLADKLPDGIDYVQLVPCDAPLLPADLVARQLAILQAERRADACCPYTINGPQPVCALLRRSALARLPDYLASGGRSLRGFLALLDCRIVNFDDTRAFSNLNDPQSLAQLGQ</sequence>
<comment type="similarity">
    <text evidence="8">Belongs to the MobA family.</text>
</comment>
<comment type="function">
    <text evidence="8">Transfers a GMP moiety from GTP to Mo-molybdopterin (Mo-MPT) cofactor (Moco or molybdenum cofactor) to form Mo-molybdopterin guanine dinucleotide (Mo-MGD) cofactor.</text>
</comment>
<feature type="binding site" evidence="8">
    <location>
        <position position="30"/>
    </location>
    <ligand>
        <name>GTP</name>
        <dbReference type="ChEBI" id="CHEBI:37565"/>
    </ligand>
</feature>
<comment type="subcellular location">
    <subcellularLocation>
        <location evidence="8">Cytoplasm</location>
    </subcellularLocation>
</comment>
<dbReference type="GO" id="GO:0046872">
    <property type="term" value="F:metal ion binding"/>
    <property type="evidence" value="ECO:0007669"/>
    <property type="project" value="UniProtKB-KW"/>
</dbReference>
<comment type="catalytic activity">
    <reaction evidence="8">
        <text>Mo-molybdopterin + GTP + H(+) = Mo-molybdopterin guanine dinucleotide + diphosphate</text>
        <dbReference type="Rhea" id="RHEA:34243"/>
        <dbReference type="ChEBI" id="CHEBI:15378"/>
        <dbReference type="ChEBI" id="CHEBI:33019"/>
        <dbReference type="ChEBI" id="CHEBI:37565"/>
        <dbReference type="ChEBI" id="CHEBI:71302"/>
        <dbReference type="ChEBI" id="CHEBI:71310"/>
        <dbReference type="EC" id="2.7.7.77"/>
    </reaction>
</comment>
<gene>
    <name evidence="8" type="primary">mobA</name>
    <name evidence="10" type="ORF">C8E02_1076</name>
</gene>
<keyword evidence="3 8" id="KW-0479">Metal-binding</keyword>
<feature type="binding site" evidence="8">
    <location>
        <position position="76"/>
    </location>
    <ligand>
        <name>GTP</name>
        <dbReference type="ChEBI" id="CHEBI:37565"/>
    </ligand>
</feature>
<dbReference type="GO" id="GO:0005737">
    <property type="term" value="C:cytoplasm"/>
    <property type="evidence" value="ECO:0007669"/>
    <property type="project" value="UniProtKB-SubCell"/>
</dbReference>
<evidence type="ECO:0000313" key="11">
    <source>
        <dbReference type="Proteomes" id="UP000279384"/>
    </source>
</evidence>
<dbReference type="InterPro" id="IPR025877">
    <property type="entry name" value="MobA-like_NTP_Trfase"/>
</dbReference>
<keyword evidence="4 8" id="KW-0547">Nucleotide-binding</keyword>
<dbReference type="PANTHER" id="PTHR19136:SF81">
    <property type="entry name" value="MOLYBDENUM COFACTOR GUANYLYLTRANSFERASE"/>
    <property type="match status" value="1"/>
</dbReference>
<keyword evidence="1 8" id="KW-0963">Cytoplasm</keyword>
<evidence type="ECO:0000256" key="3">
    <source>
        <dbReference type="ARBA" id="ARBA00022723"/>
    </source>
</evidence>
<reference evidence="10 11" key="1">
    <citation type="submission" date="2018-10" db="EMBL/GenBank/DDBJ databases">
        <title>Genomic Encyclopedia of Type Strains, Phase IV (KMG-IV): sequencing the most valuable type-strain genomes for metagenomic binning, comparative biology and taxonomic classification.</title>
        <authorList>
            <person name="Goeker M."/>
        </authorList>
    </citation>
    <scope>NUCLEOTIDE SEQUENCE [LARGE SCALE GENOMIC DNA]</scope>
    <source>
        <strain evidence="10 11">DSM 3303</strain>
    </source>
</reference>
<feature type="binding site" evidence="8">
    <location>
        <position position="109"/>
    </location>
    <ligand>
        <name>GTP</name>
        <dbReference type="ChEBI" id="CHEBI:37565"/>
    </ligand>
</feature>
<comment type="domain">
    <text evidence="8">The N-terminal domain determines nucleotide recognition and specific binding, while the C-terminal domain determines the specific binding to the target protein.</text>
</comment>
<dbReference type="GO" id="GO:0061603">
    <property type="term" value="F:molybdenum cofactor guanylyltransferase activity"/>
    <property type="evidence" value="ECO:0007669"/>
    <property type="project" value="UniProtKB-EC"/>
</dbReference>
<dbReference type="AlphaFoldDB" id="A0A495BJ85"/>
<keyword evidence="10" id="KW-0548">Nucleotidyltransferase</keyword>
<dbReference type="NCBIfam" id="TIGR02665">
    <property type="entry name" value="molyb_mobA"/>
    <property type="match status" value="1"/>
</dbReference>
<evidence type="ECO:0000256" key="2">
    <source>
        <dbReference type="ARBA" id="ARBA00022679"/>
    </source>
</evidence>
<keyword evidence="6 8" id="KW-0342">GTP-binding</keyword>
<dbReference type="GO" id="GO:0005525">
    <property type="term" value="F:GTP binding"/>
    <property type="evidence" value="ECO:0007669"/>
    <property type="project" value="UniProtKB-UniRule"/>
</dbReference>
<accession>A0A495BJ85</accession>
<organism evidence="10 11">
    <name type="scientific">Vogesella indigofera</name>
    <name type="common">Pseudomonas indigofera</name>
    <dbReference type="NCBI Taxonomy" id="45465"/>
    <lineage>
        <taxon>Bacteria</taxon>
        <taxon>Pseudomonadati</taxon>
        <taxon>Pseudomonadota</taxon>
        <taxon>Betaproteobacteria</taxon>
        <taxon>Neisseriales</taxon>
        <taxon>Chromobacteriaceae</taxon>
        <taxon>Vogesella</taxon>
    </lineage>
</organism>
<dbReference type="EMBL" id="RBID01000011">
    <property type="protein sequence ID" value="RKQ61306.1"/>
    <property type="molecule type" value="Genomic_DNA"/>
</dbReference>
<dbReference type="InterPro" id="IPR013482">
    <property type="entry name" value="Molybde_CF_guanTrfase"/>
</dbReference>
<proteinExistence type="inferred from homology"/>
<dbReference type="Pfam" id="PF12804">
    <property type="entry name" value="NTP_transf_3"/>
    <property type="match status" value="1"/>
</dbReference>
<evidence type="ECO:0000313" key="10">
    <source>
        <dbReference type="EMBL" id="RKQ61306.1"/>
    </source>
</evidence>
<feature type="binding site" evidence="8">
    <location>
        <position position="109"/>
    </location>
    <ligand>
        <name>Mg(2+)</name>
        <dbReference type="ChEBI" id="CHEBI:18420"/>
    </ligand>
</feature>
<dbReference type="CDD" id="cd02503">
    <property type="entry name" value="MobA"/>
    <property type="match status" value="1"/>
</dbReference>
<dbReference type="PANTHER" id="PTHR19136">
    <property type="entry name" value="MOLYBDENUM COFACTOR GUANYLYLTRANSFERASE"/>
    <property type="match status" value="1"/>
</dbReference>
<comment type="cofactor">
    <cofactor evidence="8">
        <name>Mg(2+)</name>
        <dbReference type="ChEBI" id="CHEBI:18420"/>
    </cofactor>
</comment>
<dbReference type="EC" id="2.7.7.77" evidence="8"/>
<evidence type="ECO:0000259" key="9">
    <source>
        <dbReference type="Pfam" id="PF12804"/>
    </source>
</evidence>
<dbReference type="Proteomes" id="UP000279384">
    <property type="component" value="Unassembled WGS sequence"/>
</dbReference>
<evidence type="ECO:0000256" key="5">
    <source>
        <dbReference type="ARBA" id="ARBA00022842"/>
    </source>
</evidence>
<keyword evidence="2 8" id="KW-0808">Transferase</keyword>
<evidence type="ECO:0000256" key="1">
    <source>
        <dbReference type="ARBA" id="ARBA00022490"/>
    </source>
</evidence>
<comment type="caution">
    <text evidence="10">The sequence shown here is derived from an EMBL/GenBank/DDBJ whole genome shotgun (WGS) entry which is preliminary data.</text>
</comment>
<protein>
    <recommendedName>
        <fullName evidence="8">Molybdenum cofactor guanylyltransferase</fullName>
        <shortName evidence="8">MoCo guanylyltransferase</shortName>
        <ecNumber evidence="8">2.7.7.77</ecNumber>
    </recommendedName>
    <alternativeName>
        <fullName evidence="8">GTP:molybdopterin guanylyltransferase</fullName>
    </alternativeName>
    <alternativeName>
        <fullName evidence="8">Mo-MPT guanylyltransferase</fullName>
    </alternativeName>
    <alternativeName>
        <fullName evidence="8">Molybdopterin guanylyltransferase</fullName>
    </alternativeName>
    <alternativeName>
        <fullName evidence="8">Molybdopterin-guanine dinucleotide synthase</fullName>
        <shortName evidence="8">MGD synthase</shortName>
    </alternativeName>
</protein>
<evidence type="ECO:0000256" key="4">
    <source>
        <dbReference type="ARBA" id="ARBA00022741"/>
    </source>
</evidence>
<keyword evidence="5 8" id="KW-0460">Magnesium</keyword>
<name>A0A495BJ85_VOGIN</name>